<dbReference type="InterPro" id="IPR052920">
    <property type="entry name" value="DNA-binding_regulatory"/>
</dbReference>
<gene>
    <name evidence="3" type="ORF">LQ564_01320</name>
</gene>
<dbReference type="InterPro" id="IPR029058">
    <property type="entry name" value="AB_hydrolase_fold"/>
</dbReference>
<dbReference type="SUPFAM" id="SSF53474">
    <property type="entry name" value="alpha/beta-Hydrolases"/>
    <property type="match status" value="1"/>
</dbReference>
<proteinExistence type="predicted"/>
<protein>
    <submittedName>
        <fullName evidence="3">Alpha/beta fold hydrolase</fullName>
    </submittedName>
</protein>
<feature type="signal peptide" evidence="1">
    <location>
        <begin position="1"/>
        <end position="22"/>
    </location>
</feature>
<evidence type="ECO:0000313" key="3">
    <source>
        <dbReference type="EMBL" id="MCD2514950.1"/>
    </source>
</evidence>
<evidence type="ECO:0000256" key="1">
    <source>
        <dbReference type="SAM" id="SignalP"/>
    </source>
</evidence>
<keyword evidence="1" id="KW-0732">Signal</keyword>
<dbReference type="EMBL" id="JAJNOC010000001">
    <property type="protein sequence ID" value="MCD2514950.1"/>
    <property type="molecule type" value="Genomic_DNA"/>
</dbReference>
<name>A0ABS8PZM8_9BURK</name>
<dbReference type="PROSITE" id="PS51257">
    <property type="entry name" value="PROKAR_LIPOPROTEIN"/>
    <property type="match status" value="1"/>
</dbReference>
<feature type="domain" description="AB hydrolase-1" evidence="2">
    <location>
        <begin position="71"/>
        <end position="261"/>
    </location>
</feature>
<sequence>MKRSTWKAAAATLLLAACGAGASWVAGGTLIAGAQHAVAAPDAGLRSVTLATPGGQPVEGWLLPGTGKGALLLLHGIRADRTQMLARARFLHAAGYAVLLVDLPGHGASPAPAITFGLREGAAVKASLNYLRRTCPGQRIGVIGVSLGAASYVLCADCPRADAVVLESMYPTIEEALEDRLRMRVGALAPLLSPLLLGQLSLRLDIEPAQLRPIARMAELGAPVFIASGDADLHTTIAETRRIFDAATGEKLLWEVPGAAHVDLHRFGPAEYERRILAFLDRHL</sequence>
<dbReference type="Proteomes" id="UP001179361">
    <property type="component" value="Unassembled WGS sequence"/>
</dbReference>
<dbReference type="PANTHER" id="PTHR43358">
    <property type="entry name" value="ALPHA/BETA-HYDROLASE"/>
    <property type="match status" value="1"/>
</dbReference>
<keyword evidence="3" id="KW-0378">Hydrolase</keyword>
<dbReference type="Pfam" id="PF12697">
    <property type="entry name" value="Abhydrolase_6"/>
    <property type="match status" value="1"/>
</dbReference>
<dbReference type="RefSeq" id="WP_231056288.1">
    <property type="nucleotide sequence ID" value="NZ_JAJNOC010000001.1"/>
</dbReference>
<evidence type="ECO:0000259" key="2">
    <source>
        <dbReference type="Pfam" id="PF12697"/>
    </source>
</evidence>
<accession>A0ABS8PZM8</accession>
<dbReference type="InterPro" id="IPR000073">
    <property type="entry name" value="AB_hydrolase_1"/>
</dbReference>
<comment type="caution">
    <text evidence="3">The sequence shown here is derived from an EMBL/GenBank/DDBJ whole genome shotgun (WGS) entry which is preliminary data.</text>
</comment>
<feature type="chain" id="PRO_5047293482" evidence="1">
    <location>
        <begin position="23"/>
        <end position="284"/>
    </location>
</feature>
<keyword evidence="4" id="KW-1185">Reference proteome</keyword>
<organism evidence="3 4">
    <name type="scientific">Massilia phyllostachyos</name>
    <dbReference type="NCBI Taxonomy" id="2898585"/>
    <lineage>
        <taxon>Bacteria</taxon>
        <taxon>Pseudomonadati</taxon>
        <taxon>Pseudomonadota</taxon>
        <taxon>Betaproteobacteria</taxon>
        <taxon>Burkholderiales</taxon>
        <taxon>Oxalobacteraceae</taxon>
        <taxon>Telluria group</taxon>
        <taxon>Massilia</taxon>
    </lineage>
</organism>
<dbReference type="PANTHER" id="PTHR43358:SF4">
    <property type="entry name" value="ALPHA_BETA HYDROLASE FOLD-1 DOMAIN-CONTAINING PROTEIN"/>
    <property type="match status" value="1"/>
</dbReference>
<dbReference type="Gene3D" id="3.40.50.1820">
    <property type="entry name" value="alpha/beta hydrolase"/>
    <property type="match status" value="1"/>
</dbReference>
<dbReference type="GO" id="GO:0016787">
    <property type="term" value="F:hydrolase activity"/>
    <property type="evidence" value="ECO:0007669"/>
    <property type="project" value="UniProtKB-KW"/>
</dbReference>
<evidence type="ECO:0000313" key="4">
    <source>
        <dbReference type="Proteomes" id="UP001179361"/>
    </source>
</evidence>
<reference evidence="3" key="1">
    <citation type="submission" date="2021-11" db="EMBL/GenBank/DDBJ databases">
        <title>The complete genome of Massilia sp sp. G4R7.</title>
        <authorList>
            <person name="Liu L."/>
            <person name="Yue J."/>
            <person name="Yuan J."/>
            <person name="Yang F."/>
            <person name="Li L."/>
        </authorList>
    </citation>
    <scope>NUCLEOTIDE SEQUENCE</scope>
    <source>
        <strain evidence="3">G4R7</strain>
    </source>
</reference>